<dbReference type="InterPro" id="IPR036390">
    <property type="entry name" value="WH_DNA-bd_sf"/>
</dbReference>
<dbReference type="Gene3D" id="1.10.10.10">
    <property type="entry name" value="Winged helix-like DNA-binding domain superfamily/Winged helix DNA-binding domain"/>
    <property type="match status" value="1"/>
</dbReference>
<evidence type="ECO:0000259" key="4">
    <source>
        <dbReference type="PROSITE" id="PS51000"/>
    </source>
</evidence>
<evidence type="ECO:0000256" key="2">
    <source>
        <dbReference type="ARBA" id="ARBA00023125"/>
    </source>
</evidence>
<accession>A0A4U9HUN7</accession>
<evidence type="ECO:0000256" key="1">
    <source>
        <dbReference type="ARBA" id="ARBA00023015"/>
    </source>
</evidence>
<gene>
    <name evidence="5" type="ORF">NCTC13032_03380</name>
</gene>
<dbReference type="PROSITE" id="PS51000">
    <property type="entry name" value="HTH_DEOR_2"/>
    <property type="match status" value="1"/>
</dbReference>
<evidence type="ECO:0000256" key="3">
    <source>
        <dbReference type="ARBA" id="ARBA00023163"/>
    </source>
</evidence>
<dbReference type="SMART" id="SM00420">
    <property type="entry name" value="HTH_DEOR"/>
    <property type="match status" value="1"/>
</dbReference>
<evidence type="ECO:0000313" key="6">
    <source>
        <dbReference type="Proteomes" id="UP000310719"/>
    </source>
</evidence>
<dbReference type="PROSITE" id="PS00894">
    <property type="entry name" value="HTH_DEOR_1"/>
    <property type="match status" value="1"/>
</dbReference>
<dbReference type="SUPFAM" id="SSF46785">
    <property type="entry name" value="Winged helix' DNA-binding domain"/>
    <property type="match status" value="1"/>
</dbReference>
<name>A0A4U9HUN7_9ENTR</name>
<keyword evidence="2" id="KW-0238">DNA-binding</keyword>
<dbReference type="InterPro" id="IPR001034">
    <property type="entry name" value="DeoR_HTH"/>
</dbReference>
<dbReference type="GO" id="GO:0003677">
    <property type="term" value="F:DNA binding"/>
    <property type="evidence" value="ECO:0007669"/>
    <property type="project" value="UniProtKB-KW"/>
</dbReference>
<dbReference type="EMBL" id="LR590464">
    <property type="protein sequence ID" value="VTP68090.1"/>
    <property type="molecule type" value="Genomic_DNA"/>
</dbReference>
<organism evidence="5 6">
    <name type="scientific">Leclercia adecarboxylata</name>
    <dbReference type="NCBI Taxonomy" id="83655"/>
    <lineage>
        <taxon>Bacteria</taxon>
        <taxon>Pseudomonadati</taxon>
        <taxon>Pseudomonadota</taxon>
        <taxon>Gammaproteobacteria</taxon>
        <taxon>Enterobacterales</taxon>
        <taxon>Enterobacteriaceae</taxon>
        <taxon>Leclercia</taxon>
    </lineage>
</organism>
<keyword evidence="1" id="KW-0805">Transcription regulation</keyword>
<evidence type="ECO:0000313" key="5">
    <source>
        <dbReference type="EMBL" id="VTP68090.1"/>
    </source>
</evidence>
<reference evidence="5 6" key="1">
    <citation type="submission" date="2019-05" db="EMBL/GenBank/DDBJ databases">
        <authorList>
            <consortium name="Pathogen Informatics"/>
        </authorList>
    </citation>
    <scope>NUCLEOTIDE SEQUENCE [LARGE SCALE GENOMIC DNA]</scope>
    <source>
        <strain evidence="5 6">NCTC13032</strain>
    </source>
</reference>
<keyword evidence="3" id="KW-0804">Transcription</keyword>
<dbReference type="InterPro" id="IPR036388">
    <property type="entry name" value="WH-like_DNA-bd_sf"/>
</dbReference>
<dbReference type="Proteomes" id="UP000310719">
    <property type="component" value="Chromosome"/>
</dbReference>
<feature type="domain" description="HTH deoR-type" evidence="4">
    <location>
        <begin position="3"/>
        <end position="66"/>
    </location>
</feature>
<dbReference type="InterPro" id="IPR018356">
    <property type="entry name" value="Tscrpt_reg_HTH_DeoR_CS"/>
</dbReference>
<proteinExistence type="predicted"/>
<protein>
    <submittedName>
        <fullName evidence="5">DeoR-like helix-turn-helix domain</fullName>
    </submittedName>
</protein>
<dbReference type="GO" id="GO:0003700">
    <property type="term" value="F:DNA-binding transcription factor activity"/>
    <property type="evidence" value="ECO:0007669"/>
    <property type="project" value="InterPro"/>
</dbReference>
<dbReference type="AlphaFoldDB" id="A0A4U9HUN7"/>
<sequence length="74" mass="8214">MLTRQRKQLILEKLSSEGQVLSKTLSLEFGVSEDTIRRDLRELAADGRFTAGTRRRIAGITGGVQLCERSSLGH</sequence>
<dbReference type="Pfam" id="PF08220">
    <property type="entry name" value="HTH_DeoR"/>
    <property type="match status" value="1"/>
</dbReference>